<comment type="caution">
    <text evidence="1">The sequence shown here is derived from an EMBL/GenBank/DDBJ whole genome shotgun (WGS) entry which is preliminary data.</text>
</comment>
<evidence type="ECO:0000313" key="2">
    <source>
        <dbReference type="Proteomes" id="UP000264036"/>
    </source>
</evidence>
<dbReference type="Proteomes" id="UP000264036">
    <property type="component" value="Unassembled WGS sequence"/>
</dbReference>
<reference evidence="1 2" key="1">
    <citation type="journal article" date="2018" name="Nat. Biotechnol.">
        <title>A standardized bacterial taxonomy based on genome phylogeny substantially revises the tree of life.</title>
        <authorList>
            <person name="Parks D.H."/>
            <person name="Chuvochina M."/>
            <person name="Waite D.W."/>
            <person name="Rinke C."/>
            <person name="Skarshewski A."/>
            <person name="Chaumeil P.A."/>
            <person name="Hugenholtz P."/>
        </authorList>
    </citation>
    <scope>NUCLEOTIDE SEQUENCE [LARGE SCALE GENOMIC DNA]</scope>
    <source>
        <strain evidence="1">UBA10707</strain>
    </source>
</reference>
<name>A0A356LJ79_9BURK</name>
<sequence length="85" mass="9368">MEWKRPGKANPPLLRRGDRRRVMRVVTDTETPATCGQADIGSGRVLRFAEGSEAISTVIGREVDVQVVLRDLMSILLTLFAGKVC</sequence>
<evidence type="ECO:0000313" key="1">
    <source>
        <dbReference type="EMBL" id="HBP30972.1"/>
    </source>
</evidence>
<accession>A0A356LJ79</accession>
<protein>
    <submittedName>
        <fullName evidence="1">Uncharacterized protein</fullName>
    </submittedName>
</protein>
<proteinExistence type="predicted"/>
<dbReference type="EMBL" id="DOEK01000033">
    <property type="protein sequence ID" value="HBP30972.1"/>
    <property type="molecule type" value="Genomic_DNA"/>
</dbReference>
<gene>
    <name evidence="1" type="ORF">DD666_16335</name>
</gene>
<organism evidence="1 2">
    <name type="scientific">Advenella kashmirensis</name>
    <dbReference type="NCBI Taxonomy" id="310575"/>
    <lineage>
        <taxon>Bacteria</taxon>
        <taxon>Pseudomonadati</taxon>
        <taxon>Pseudomonadota</taxon>
        <taxon>Betaproteobacteria</taxon>
        <taxon>Burkholderiales</taxon>
        <taxon>Alcaligenaceae</taxon>
    </lineage>
</organism>
<dbReference type="AlphaFoldDB" id="A0A356LJ79"/>